<keyword evidence="7 9" id="KW-0234">DNA repair</keyword>
<comment type="similarity">
    <text evidence="3 9">Belongs to the TFB2 family.</text>
</comment>
<accession>A0ABN7UV70</accession>
<evidence type="ECO:0000256" key="4">
    <source>
        <dbReference type="ARBA" id="ARBA00022763"/>
    </source>
</evidence>
<comment type="function">
    <text evidence="9">Component of the general transcription and DNA repair factor IIH (TFIIH) core complex which is involved in general and transcription-coupled nucleotide excision repair (NER) of damaged DNA.</text>
</comment>
<dbReference type="Pfam" id="PF18307">
    <property type="entry name" value="Tfb2_C"/>
    <property type="match status" value="1"/>
</dbReference>
<keyword evidence="10" id="KW-0175">Coiled coil</keyword>
<evidence type="ECO:0000256" key="3">
    <source>
        <dbReference type="ARBA" id="ARBA00007132"/>
    </source>
</evidence>
<organism evidence="12 13">
    <name type="scientific">Gigaspora margarita</name>
    <dbReference type="NCBI Taxonomy" id="4874"/>
    <lineage>
        <taxon>Eukaryota</taxon>
        <taxon>Fungi</taxon>
        <taxon>Fungi incertae sedis</taxon>
        <taxon>Mucoromycota</taxon>
        <taxon>Glomeromycotina</taxon>
        <taxon>Glomeromycetes</taxon>
        <taxon>Diversisporales</taxon>
        <taxon>Gigasporaceae</taxon>
        <taxon>Gigaspora</taxon>
    </lineage>
</organism>
<protein>
    <recommendedName>
        <fullName evidence="9">RNA polymerase II transcription factor B subunit 2</fullName>
    </recommendedName>
</protein>
<evidence type="ECO:0000256" key="9">
    <source>
        <dbReference type="RuleBase" id="RU364024"/>
    </source>
</evidence>
<keyword evidence="13" id="KW-1185">Reference proteome</keyword>
<dbReference type="InterPro" id="IPR040662">
    <property type="entry name" value="Tfb2_C"/>
</dbReference>
<evidence type="ECO:0000259" key="11">
    <source>
        <dbReference type="Pfam" id="PF18307"/>
    </source>
</evidence>
<evidence type="ECO:0000256" key="1">
    <source>
        <dbReference type="ARBA" id="ARBA00002817"/>
    </source>
</evidence>
<proteinExistence type="inferred from homology"/>
<dbReference type="EMBL" id="CAJVQB010006361">
    <property type="protein sequence ID" value="CAG8682535.1"/>
    <property type="molecule type" value="Genomic_DNA"/>
</dbReference>
<feature type="coiled-coil region" evidence="10">
    <location>
        <begin position="69"/>
        <end position="96"/>
    </location>
</feature>
<dbReference type="Pfam" id="PF03849">
    <property type="entry name" value="Tfb2"/>
    <property type="match status" value="1"/>
</dbReference>
<evidence type="ECO:0000256" key="8">
    <source>
        <dbReference type="ARBA" id="ARBA00023242"/>
    </source>
</evidence>
<evidence type="ECO:0000256" key="10">
    <source>
        <dbReference type="SAM" id="Coils"/>
    </source>
</evidence>
<comment type="subcellular location">
    <subcellularLocation>
        <location evidence="2 9">Nucleus</location>
    </subcellularLocation>
</comment>
<dbReference type="PANTHER" id="PTHR13152:SF0">
    <property type="entry name" value="GENERAL TRANSCRIPTION FACTOR IIH SUBUNIT 4"/>
    <property type="match status" value="1"/>
</dbReference>
<evidence type="ECO:0000256" key="2">
    <source>
        <dbReference type="ARBA" id="ARBA00004123"/>
    </source>
</evidence>
<dbReference type="PANTHER" id="PTHR13152">
    <property type="entry name" value="TFIIH, POLYPEPTIDE 4"/>
    <property type="match status" value="1"/>
</dbReference>
<keyword evidence="4 9" id="KW-0227">DNA damage</keyword>
<keyword evidence="6 9" id="KW-0804">Transcription</keyword>
<comment type="caution">
    <text evidence="12">The sequence shown here is derived from an EMBL/GenBank/DDBJ whole genome shotgun (WGS) entry which is preliminary data.</text>
</comment>
<sequence>MPTVIVAHFKTNIYEYLEALQKSTLDKLYEEPATCLAIFRLLPSLARQLVMSLLFSTQIMSKADLRQWIKNDKESLSKFEEALDKLQKLHVMIEQENKTIALNSSFKQKFQECLTGGGTHQSFGKLYNKPHRHSQSNSHKLPDIKLLDEHAKTKWEEILHFMVGTDRMNSPGASVLKVVTKANLMREKEGKGLEITNKGFQFLLQDVNTQVWAFLIQYLDLASEDYSVEGLTDTQRQLLDDLTNYGLIYRPKKSSKRYYPTRLATTLTSGNSAIVSNSSSNNPTDDDDSATEQGFIIVETNYKLYAYTKSVRKALKHGITASQIISYLTSHAHPQMKKRPALLPSTVVDQIQLWEMELNRLVITNSYLYKEFRTFADYEVVLKHANTLGVVVWSSDSKKMIGITEAGHERVKAFIKRKIVQRRSNGGDTTSSAGGTPAR</sequence>
<evidence type="ECO:0000256" key="6">
    <source>
        <dbReference type="ARBA" id="ARBA00023163"/>
    </source>
</evidence>
<evidence type="ECO:0000313" key="13">
    <source>
        <dbReference type="Proteomes" id="UP000789901"/>
    </source>
</evidence>
<name>A0ABN7UV70_GIGMA</name>
<feature type="domain" description="Transcription factor Tfb2 C-terminal" evidence="11">
    <location>
        <begin position="349"/>
        <end position="416"/>
    </location>
</feature>
<comment type="function">
    <text evidence="1">Component of the general transcription and DNA repair factor IIH (TFIIH) core complex, which is involved in general and transcription-coupled nucleotide excision repair (NER) of damaged DNA and, when complexed to TFIIK, in RNA transcription by RNA polymerase II. In NER, TFIIH acts by opening DNA around the lesion to allow the excision of the damaged oligonucleotide and its replacement by a new DNA fragment. In transcription, TFIIH has an essential role in transcription initiation. When the pre-initiation complex (PIC) has been established, TFIIH is required for promoter opening and promoter escape. Phosphorylation of the C-terminal tail (CTD) of the largest subunit of RNA polymerase II by the kinase module TFIIK controls the initiation of transcription.</text>
</comment>
<dbReference type="Proteomes" id="UP000789901">
    <property type="component" value="Unassembled WGS sequence"/>
</dbReference>
<evidence type="ECO:0000256" key="5">
    <source>
        <dbReference type="ARBA" id="ARBA00023015"/>
    </source>
</evidence>
<dbReference type="InterPro" id="IPR004598">
    <property type="entry name" value="TFIIH_p52/Tfb2"/>
</dbReference>
<dbReference type="Gene3D" id="3.30.70.2610">
    <property type="match status" value="1"/>
</dbReference>
<keyword evidence="5 9" id="KW-0805">Transcription regulation</keyword>
<keyword evidence="8 9" id="KW-0539">Nucleus</keyword>
<gene>
    <name evidence="12" type="ORF">GMARGA_LOCUS11049</name>
</gene>
<reference evidence="12 13" key="1">
    <citation type="submission" date="2021-06" db="EMBL/GenBank/DDBJ databases">
        <authorList>
            <person name="Kallberg Y."/>
            <person name="Tangrot J."/>
            <person name="Rosling A."/>
        </authorList>
    </citation>
    <scope>NUCLEOTIDE SEQUENCE [LARGE SCALE GENOMIC DNA]</scope>
    <source>
        <strain evidence="12 13">120-4 pot B 10/14</strain>
    </source>
</reference>
<evidence type="ECO:0000313" key="12">
    <source>
        <dbReference type="EMBL" id="CAG8682535.1"/>
    </source>
</evidence>
<evidence type="ECO:0000256" key="7">
    <source>
        <dbReference type="ARBA" id="ARBA00023204"/>
    </source>
</evidence>